<dbReference type="PANTHER" id="PTHR23501:SF107">
    <property type="entry name" value="TRANSPORTER, PUTATIVE (AFU_ORTHOLOGUE AFUA_7G04730)-RELATED"/>
    <property type="match status" value="1"/>
</dbReference>
<dbReference type="RefSeq" id="XP_013274839.1">
    <property type="nucleotide sequence ID" value="XM_013419385.1"/>
</dbReference>
<keyword evidence="4 5" id="KW-0472">Membrane</keyword>
<keyword evidence="3 5" id="KW-1133">Transmembrane helix</keyword>
<protein>
    <submittedName>
        <fullName evidence="6">Uncharacterized protein</fullName>
    </submittedName>
</protein>
<dbReference type="PANTHER" id="PTHR23501">
    <property type="entry name" value="MAJOR FACILITATOR SUPERFAMILY"/>
    <property type="match status" value="1"/>
</dbReference>
<dbReference type="VEuPathDB" id="FungiDB:Z518_02357"/>
<evidence type="ECO:0000256" key="5">
    <source>
        <dbReference type="SAM" id="Phobius"/>
    </source>
</evidence>
<evidence type="ECO:0000256" key="1">
    <source>
        <dbReference type="ARBA" id="ARBA00004141"/>
    </source>
</evidence>
<comment type="subcellular location">
    <subcellularLocation>
        <location evidence="1">Membrane</location>
        <topology evidence="1">Multi-pass membrane protein</topology>
    </subcellularLocation>
</comment>
<feature type="transmembrane region" description="Helical" evidence="5">
    <location>
        <begin position="20"/>
        <end position="38"/>
    </location>
</feature>
<dbReference type="GO" id="GO:0022857">
    <property type="term" value="F:transmembrane transporter activity"/>
    <property type="evidence" value="ECO:0007669"/>
    <property type="project" value="TreeGrafter"/>
</dbReference>
<proteinExistence type="predicted"/>
<dbReference type="OrthoDB" id="4078873at2759"/>
<evidence type="ECO:0000313" key="6">
    <source>
        <dbReference type="EMBL" id="KIX07703.1"/>
    </source>
</evidence>
<dbReference type="Proteomes" id="UP000053617">
    <property type="component" value="Unassembled WGS sequence"/>
</dbReference>
<gene>
    <name evidence="6" type="ORF">Z518_02357</name>
</gene>
<dbReference type="AlphaFoldDB" id="A0A0D2HB89"/>
<evidence type="ECO:0000256" key="2">
    <source>
        <dbReference type="ARBA" id="ARBA00022692"/>
    </source>
</evidence>
<reference evidence="6 7" key="1">
    <citation type="submission" date="2015-01" db="EMBL/GenBank/DDBJ databases">
        <title>The Genome Sequence of Rhinocladiella mackenzie CBS 650.93.</title>
        <authorList>
            <consortium name="The Broad Institute Genomics Platform"/>
            <person name="Cuomo C."/>
            <person name="de Hoog S."/>
            <person name="Gorbushina A."/>
            <person name="Stielow B."/>
            <person name="Teixiera M."/>
            <person name="Abouelleil A."/>
            <person name="Chapman S.B."/>
            <person name="Priest M."/>
            <person name="Young S.K."/>
            <person name="Wortman J."/>
            <person name="Nusbaum C."/>
            <person name="Birren B."/>
        </authorList>
    </citation>
    <scope>NUCLEOTIDE SEQUENCE [LARGE SCALE GENOMIC DNA]</scope>
    <source>
        <strain evidence="6 7">CBS 650.93</strain>
    </source>
</reference>
<feature type="transmembrane region" description="Helical" evidence="5">
    <location>
        <begin position="69"/>
        <end position="93"/>
    </location>
</feature>
<dbReference type="GeneID" id="25290428"/>
<dbReference type="GO" id="GO:0005886">
    <property type="term" value="C:plasma membrane"/>
    <property type="evidence" value="ECO:0007669"/>
    <property type="project" value="TreeGrafter"/>
</dbReference>
<evidence type="ECO:0000256" key="3">
    <source>
        <dbReference type="ARBA" id="ARBA00022989"/>
    </source>
</evidence>
<dbReference type="EMBL" id="KN847476">
    <property type="protein sequence ID" value="KIX07703.1"/>
    <property type="molecule type" value="Genomic_DNA"/>
</dbReference>
<evidence type="ECO:0000256" key="4">
    <source>
        <dbReference type="ARBA" id="ARBA00023136"/>
    </source>
</evidence>
<accession>A0A0D2HB89</accession>
<keyword evidence="7" id="KW-1185">Reference proteome</keyword>
<name>A0A0D2HB89_9EURO</name>
<sequence length="147" mass="16493">MSPFTLSPSVILYCGRIKHLSYAGLPFAVLGTTLLFQFRTPDSHFGYLVMCKMFNGIVMASVTHQEIAVVLAMFGLFGSIGAAIEQAVARALWTNILPDALYDNLPDGSKNLWTSIYASIVTQKSYPMTSQFAMRLLLPMRMFRERW</sequence>
<keyword evidence="2 5" id="KW-0812">Transmembrane</keyword>
<dbReference type="HOGENOM" id="CLU_1769147_0_0_1"/>
<organism evidence="6 7">
    <name type="scientific">Rhinocladiella mackenziei CBS 650.93</name>
    <dbReference type="NCBI Taxonomy" id="1442369"/>
    <lineage>
        <taxon>Eukaryota</taxon>
        <taxon>Fungi</taxon>
        <taxon>Dikarya</taxon>
        <taxon>Ascomycota</taxon>
        <taxon>Pezizomycotina</taxon>
        <taxon>Eurotiomycetes</taxon>
        <taxon>Chaetothyriomycetidae</taxon>
        <taxon>Chaetothyriales</taxon>
        <taxon>Herpotrichiellaceae</taxon>
        <taxon>Rhinocladiella</taxon>
    </lineage>
</organism>
<evidence type="ECO:0000313" key="7">
    <source>
        <dbReference type="Proteomes" id="UP000053617"/>
    </source>
</evidence>